<comment type="similarity">
    <text evidence="1">Belongs to the AHA1 family.</text>
</comment>
<dbReference type="SUPFAM" id="SSF55961">
    <property type="entry name" value="Bet v1-like"/>
    <property type="match status" value="1"/>
</dbReference>
<dbReference type="EMBL" id="CP000089">
    <property type="protein sequence ID" value="AAZ47455.1"/>
    <property type="molecule type" value="Genomic_DNA"/>
</dbReference>
<dbReference type="InterPro" id="IPR013538">
    <property type="entry name" value="ASHA1/2-like_C"/>
</dbReference>
<dbReference type="InterPro" id="IPR023393">
    <property type="entry name" value="START-like_dom_sf"/>
</dbReference>
<dbReference type="STRING" id="159087.Daro_2725"/>
<dbReference type="KEGG" id="dar:Daro_2725"/>
<name>Q47CH6_DECAR</name>
<accession>Q47CH6</accession>
<feature type="domain" description="Activator of Hsp90 ATPase homologue 1/2-like C-terminal" evidence="2">
    <location>
        <begin position="14"/>
        <end position="139"/>
    </location>
</feature>
<protein>
    <recommendedName>
        <fullName evidence="2">Activator of Hsp90 ATPase homologue 1/2-like C-terminal domain-containing protein</fullName>
    </recommendedName>
</protein>
<dbReference type="AlphaFoldDB" id="Q47CH6"/>
<reference evidence="3" key="1">
    <citation type="submission" date="2005-08" db="EMBL/GenBank/DDBJ databases">
        <title>Complete sequence of Dechloromonas aromatica RCB.</title>
        <authorList>
            <person name="Salinero K.K."/>
            <person name="Copeland A."/>
            <person name="Lucas S."/>
            <person name="Lapidus A."/>
            <person name="Barry K."/>
            <person name="Detter J.C."/>
            <person name="Glavina T."/>
            <person name="Hammon N."/>
            <person name="Israni S."/>
            <person name="Pitluck S."/>
            <person name="Di Bartolo G."/>
            <person name="Trong S."/>
            <person name="Schmutz J."/>
            <person name="Larimer F."/>
            <person name="Land M."/>
            <person name="Ivanova N."/>
            <person name="Richardson P."/>
        </authorList>
    </citation>
    <scope>NUCLEOTIDE SEQUENCE</scope>
    <source>
        <strain evidence="3">RCB</strain>
    </source>
</reference>
<evidence type="ECO:0000256" key="1">
    <source>
        <dbReference type="ARBA" id="ARBA00006817"/>
    </source>
</evidence>
<proteinExistence type="inferred from homology"/>
<dbReference type="OrthoDB" id="9805228at2"/>
<gene>
    <name evidence="3" type="ordered locus">Daro_2725</name>
</gene>
<dbReference type="Pfam" id="PF08327">
    <property type="entry name" value="AHSA1"/>
    <property type="match status" value="1"/>
</dbReference>
<evidence type="ECO:0000313" key="3">
    <source>
        <dbReference type="EMBL" id="AAZ47455.1"/>
    </source>
</evidence>
<evidence type="ECO:0000259" key="2">
    <source>
        <dbReference type="Pfam" id="PF08327"/>
    </source>
</evidence>
<organism evidence="3">
    <name type="scientific">Dechloromonas aromatica (strain RCB)</name>
    <dbReference type="NCBI Taxonomy" id="159087"/>
    <lineage>
        <taxon>Bacteria</taxon>
        <taxon>Pseudomonadati</taxon>
        <taxon>Pseudomonadota</taxon>
        <taxon>Betaproteobacteria</taxon>
        <taxon>Rhodocyclales</taxon>
        <taxon>Azonexaceae</taxon>
        <taxon>Dechloromonas</taxon>
    </lineage>
</organism>
<dbReference type="Gene3D" id="3.30.530.20">
    <property type="match status" value="1"/>
</dbReference>
<sequence>MPDHIFRNSRALPFPPEAIFEAFASAELLATWWGPAGFTNTFEVFEFKPGGRWKFVMHGPDGTNYPNESNFVELVPGRKVVIRHDCAPYFTLTITLTPVAGGTEVTWEQVFDDAQVAQAIKHILMPANEQNLDRLTAVLQRTA</sequence>
<dbReference type="eggNOG" id="COG3832">
    <property type="taxonomic scope" value="Bacteria"/>
</dbReference>
<dbReference type="HOGENOM" id="CLU_108923_6_2_4"/>
<dbReference type="CDD" id="cd08894">
    <property type="entry name" value="SRPBCC_CalC_Aha1-like_1"/>
    <property type="match status" value="1"/>
</dbReference>